<dbReference type="PANTHER" id="PTHR43085:SF1">
    <property type="entry name" value="PSEUDOURIDINE KINASE-RELATED"/>
    <property type="match status" value="1"/>
</dbReference>
<organism evidence="7 8">
    <name type="scientific">Azospirillum lipoferum</name>
    <dbReference type="NCBI Taxonomy" id="193"/>
    <lineage>
        <taxon>Bacteria</taxon>
        <taxon>Pseudomonadati</taxon>
        <taxon>Pseudomonadota</taxon>
        <taxon>Alphaproteobacteria</taxon>
        <taxon>Rhodospirillales</taxon>
        <taxon>Azospirillaceae</taxon>
        <taxon>Azospirillum</taxon>
    </lineage>
</organism>
<keyword evidence="3" id="KW-0547">Nucleotide-binding</keyword>
<name>A0A5A9FTZ2_AZOLI</name>
<dbReference type="InterPro" id="IPR050306">
    <property type="entry name" value="PfkB_Carbo_kinase"/>
</dbReference>
<evidence type="ECO:0000256" key="2">
    <source>
        <dbReference type="ARBA" id="ARBA00022679"/>
    </source>
</evidence>
<comment type="caution">
    <text evidence="7">The sequence shown here is derived from an EMBL/GenBank/DDBJ whole genome shotgun (WGS) entry which is preliminary data.</text>
</comment>
<dbReference type="OrthoDB" id="9776822at2"/>
<dbReference type="PRINTS" id="PR00990">
    <property type="entry name" value="RIBOKINASE"/>
</dbReference>
<evidence type="ECO:0000256" key="5">
    <source>
        <dbReference type="ARBA" id="ARBA00022840"/>
    </source>
</evidence>
<reference evidence="7 8" key="1">
    <citation type="submission" date="2019-08" db="EMBL/GenBank/DDBJ databases">
        <authorList>
            <person name="Grouzdev D."/>
            <person name="Tikhonova E."/>
            <person name="Kravchenko I."/>
        </authorList>
    </citation>
    <scope>NUCLEOTIDE SEQUENCE [LARGE SCALE GENOMIC DNA]</scope>
    <source>
        <strain evidence="7 8">59b</strain>
    </source>
</reference>
<evidence type="ECO:0000313" key="8">
    <source>
        <dbReference type="Proteomes" id="UP000324927"/>
    </source>
</evidence>
<keyword evidence="2" id="KW-0808">Transferase</keyword>
<dbReference type="Gene3D" id="3.40.1190.20">
    <property type="match status" value="1"/>
</dbReference>
<evidence type="ECO:0000259" key="6">
    <source>
        <dbReference type="Pfam" id="PF00294"/>
    </source>
</evidence>
<dbReference type="InterPro" id="IPR002139">
    <property type="entry name" value="Ribo/fructo_kinase"/>
</dbReference>
<keyword evidence="4 7" id="KW-0418">Kinase</keyword>
<dbReference type="InterPro" id="IPR011611">
    <property type="entry name" value="PfkB_dom"/>
</dbReference>
<dbReference type="PANTHER" id="PTHR43085">
    <property type="entry name" value="HEXOKINASE FAMILY MEMBER"/>
    <property type="match status" value="1"/>
</dbReference>
<evidence type="ECO:0000256" key="1">
    <source>
        <dbReference type="ARBA" id="ARBA00010688"/>
    </source>
</evidence>
<evidence type="ECO:0000256" key="4">
    <source>
        <dbReference type="ARBA" id="ARBA00022777"/>
    </source>
</evidence>
<keyword evidence="5" id="KW-0067">ATP-binding</keyword>
<dbReference type="SUPFAM" id="SSF53613">
    <property type="entry name" value="Ribokinase-like"/>
    <property type="match status" value="1"/>
</dbReference>
<dbReference type="RefSeq" id="WP_149235694.1">
    <property type="nucleotide sequence ID" value="NZ_JALJXJ010000032.1"/>
</dbReference>
<feature type="domain" description="Carbohydrate kinase PfkB" evidence="6">
    <location>
        <begin position="1"/>
        <end position="307"/>
    </location>
</feature>
<protein>
    <submittedName>
        <fullName evidence="7">Fructokinase</fullName>
    </submittedName>
</protein>
<dbReference type="PROSITE" id="PS00583">
    <property type="entry name" value="PFKB_KINASES_1"/>
    <property type="match status" value="1"/>
</dbReference>
<dbReference type="InterPro" id="IPR029056">
    <property type="entry name" value="Ribokinase-like"/>
</dbReference>
<dbReference type="GO" id="GO:0006000">
    <property type="term" value="P:fructose metabolic process"/>
    <property type="evidence" value="ECO:0007669"/>
    <property type="project" value="UniProtKB-ARBA"/>
</dbReference>
<sequence>MADVVSIGEMLIDFVPDTAGTGLADVVHFSKVAGGAPANVAVGVVRQGGEAGFLGKVGDDPFGRFLGKVLSDAGVDTGGLLFTKQAQTGLAFVSLSSDGDREFLFYRSPSADMLMAPEDVSDERLSAAKILHFGTVAMIAEPSRSAILHAVSRARALGLTVSCDPNLREALWPDLDTARQVIGQALTLADVIKISDYEASFLTGDDDPVAAMRRIWQPNWRLVAVTCGPDGCTALTADDTVTVPGYPVEAVDTTGAGDAFTATMLTGLARTPDVTKDRAALTALLKRANAAGAIISTRRGAIASMPTADDIDGFLAARS</sequence>
<dbReference type="Proteomes" id="UP000324927">
    <property type="component" value="Unassembled WGS sequence"/>
</dbReference>
<dbReference type="AlphaFoldDB" id="A0A5A9FTZ2"/>
<evidence type="ECO:0000313" key="7">
    <source>
        <dbReference type="EMBL" id="KAA0585713.1"/>
    </source>
</evidence>
<proteinExistence type="inferred from homology"/>
<comment type="similarity">
    <text evidence="1">Belongs to the carbohydrate kinase PfkB family.</text>
</comment>
<dbReference type="Pfam" id="PF00294">
    <property type="entry name" value="PfkB"/>
    <property type="match status" value="1"/>
</dbReference>
<evidence type="ECO:0000256" key="3">
    <source>
        <dbReference type="ARBA" id="ARBA00022741"/>
    </source>
</evidence>
<dbReference type="InterPro" id="IPR002173">
    <property type="entry name" value="Carboh/pur_kinase_PfkB_CS"/>
</dbReference>
<accession>A0A5A9FTZ2</accession>
<dbReference type="EMBL" id="VTTN01000037">
    <property type="protein sequence ID" value="KAA0585713.1"/>
    <property type="molecule type" value="Genomic_DNA"/>
</dbReference>
<gene>
    <name evidence="7" type="ORF">FZ942_35280</name>
</gene>
<dbReference type="GO" id="GO:0008865">
    <property type="term" value="F:fructokinase activity"/>
    <property type="evidence" value="ECO:0007669"/>
    <property type="project" value="UniProtKB-ARBA"/>
</dbReference>
<keyword evidence="8" id="KW-1185">Reference proteome</keyword>
<dbReference type="CDD" id="cd01167">
    <property type="entry name" value="bac_FRK"/>
    <property type="match status" value="1"/>
</dbReference>
<dbReference type="GO" id="GO:0005524">
    <property type="term" value="F:ATP binding"/>
    <property type="evidence" value="ECO:0007669"/>
    <property type="project" value="UniProtKB-KW"/>
</dbReference>